<dbReference type="AlphaFoldDB" id="A0A1F5S2J9"/>
<evidence type="ECO:0000313" key="10">
    <source>
        <dbReference type="EMBL" id="OGF20920.1"/>
    </source>
</evidence>
<evidence type="ECO:0000256" key="3">
    <source>
        <dbReference type="ARBA" id="ARBA00019114"/>
    </source>
</evidence>
<dbReference type="Gene3D" id="1.10.150.870">
    <property type="match status" value="1"/>
</dbReference>
<accession>A0A1F5S2J9</accession>
<keyword evidence="7" id="KW-0239">DNA-directed DNA polymerase</keyword>
<dbReference type="NCBIfam" id="NF005298">
    <property type="entry name" value="PRK06826.1"/>
    <property type="match status" value="1"/>
</dbReference>
<evidence type="ECO:0000256" key="4">
    <source>
        <dbReference type="ARBA" id="ARBA00022679"/>
    </source>
</evidence>
<evidence type="ECO:0000256" key="2">
    <source>
        <dbReference type="ARBA" id="ARBA00012417"/>
    </source>
</evidence>
<keyword evidence="5" id="KW-0548">Nucleotidyltransferase</keyword>
<dbReference type="GO" id="GO:0006260">
    <property type="term" value="P:DNA replication"/>
    <property type="evidence" value="ECO:0007669"/>
    <property type="project" value="UniProtKB-KW"/>
</dbReference>
<feature type="domain" description="Polymerase/histidinol phosphatase N-terminal" evidence="9">
    <location>
        <begin position="3"/>
        <end position="70"/>
    </location>
</feature>
<organism evidence="10 11">
    <name type="scientific">Candidatus Falkowbacteria bacterium RIFOXYA2_FULL_38_12</name>
    <dbReference type="NCBI Taxonomy" id="1797993"/>
    <lineage>
        <taxon>Bacteria</taxon>
        <taxon>Candidatus Falkowiibacteriota</taxon>
    </lineage>
</organism>
<dbReference type="InterPro" id="IPR040982">
    <property type="entry name" value="DNA_pol3_finger"/>
</dbReference>
<evidence type="ECO:0000259" key="9">
    <source>
        <dbReference type="SMART" id="SM00481"/>
    </source>
</evidence>
<dbReference type="InterPro" id="IPR004805">
    <property type="entry name" value="DnaE2/DnaE/PolC"/>
</dbReference>
<dbReference type="Pfam" id="PF14579">
    <property type="entry name" value="HHH_6"/>
    <property type="match status" value="1"/>
</dbReference>
<evidence type="ECO:0000256" key="8">
    <source>
        <dbReference type="ARBA" id="ARBA00049244"/>
    </source>
</evidence>
<sequence length="1186" mass="133788">MFIHLHTHSHYSLLDGLAKIDDLVKKAKDNNMKALALTDHGVMYGIVEFYQKAKAAGVKPILGVEAYLARNGRLNKRARIDEKPYHLVLLAKNKQGYQNLIKITSIAHLEGFYYKPRIDWEILEKYHEGIIALSACRQGEIPVSIWNGNLETTEELILKYQKLFGPDNFYLEIQNQPSSPEQVKVNKELINFSKKLGVPLVATNDIHYLNSEDGEAQDVLLCLQMKKKKDDRDRMNMLSEDYSMKPPEEMERIFKDVPEAIANTAKIADMCNVELELGTIMLPHYEVPDGKTANEYLKELCYFGLKKRYGLEKIDGEFKFTDEREIKIPLEKILERLEYELSIITKTGFASYFLIVQDFVNWAKNTGIVVGPGRGSAAGSIVSYLTNITNLDPLAHNLLFERFLNPERISMPDIDLDFTDTRREEVIRYVEGKYGRDHVAQIITFGTMAARAAIRDVGRVLDYPYSYCDKMAKLIPMSFTLSETLKNIFEFKELYDKDPGAKKLIDTAKKLEGVARHASTHACGVVITKNPLDHYAPLQYASSGDQTVISQYSLHPIEDLGLLKMDFLGLKNLTILENTINIIEKIHGEKVDVDNLPLEDEKTFEILRKGETTGVFQLESSGMKRYLKELKPNIFEDIIAMVALYRPGPMEWIPSFISGKKSGKKIKYLHPKLEPILSNTYGIAVYQEQILQVARDLAGFTLGEADILRKAVGKKIAKLLGEQKQKFIEGCIKNGIAKETAKNVFAFIEPFAGYGFNRSHAACYARIAYETAYFKANYPVEFMASLLTSDQGDIERIAVLVEECKAMGIEVLPPDINESFSTFTVVSASLEEKKPRIRFGLLAIKNVGENIAKTIIKERKDNGVYKNLEDFLSRVQTKDLNKKSLESLIKCGALDLFGERNQMLENIEKLINFTKDLGREASSQQASLFGMMATSAGLPSLRLDPVPDATKDQKLSWEKELLGLYITEHPLKEFSEQLRNRTIECSSLGQCSTSGKIKIAGVVNEVKKIITRSGEPMLFVKIEDMSGSTELLVFPKILKEMGDIWQTGKIVLAGGRVSDKDGEMKLICDEVREITRGNISEVAKRLCVVPTQFYTQKENGNGSDLAVGEKNDKKGTIFIRLASFEQEKVQKLKSVFFEHKGECKVFLLIKALDGYKKIETDYSIAINEDCNKAIEGIVGMNAIKVC</sequence>
<dbReference type="NCBIfam" id="TIGR00594">
    <property type="entry name" value="polc"/>
    <property type="match status" value="1"/>
</dbReference>
<evidence type="ECO:0000313" key="11">
    <source>
        <dbReference type="Proteomes" id="UP000177407"/>
    </source>
</evidence>
<evidence type="ECO:0000256" key="6">
    <source>
        <dbReference type="ARBA" id="ARBA00022705"/>
    </source>
</evidence>
<dbReference type="Gene3D" id="3.20.20.140">
    <property type="entry name" value="Metal-dependent hydrolases"/>
    <property type="match status" value="1"/>
</dbReference>
<comment type="subcellular location">
    <subcellularLocation>
        <location evidence="1">Cytoplasm</location>
    </subcellularLocation>
</comment>
<dbReference type="EMBL" id="MFGA01000018">
    <property type="protein sequence ID" value="OGF20920.1"/>
    <property type="molecule type" value="Genomic_DNA"/>
</dbReference>
<dbReference type="GO" id="GO:0003676">
    <property type="term" value="F:nucleic acid binding"/>
    <property type="evidence" value="ECO:0007669"/>
    <property type="project" value="InterPro"/>
</dbReference>
<dbReference type="GO" id="GO:0008408">
    <property type="term" value="F:3'-5' exonuclease activity"/>
    <property type="evidence" value="ECO:0007669"/>
    <property type="project" value="InterPro"/>
</dbReference>
<dbReference type="PANTHER" id="PTHR32294">
    <property type="entry name" value="DNA POLYMERASE III SUBUNIT ALPHA"/>
    <property type="match status" value="1"/>
</dbReference>
<dbReference type="InterPro" id="IPR041931">
    <property type="entry name" value="DNA_pol3_alpha_thumb_dom"/>
</dbReference>
<dbReference type="NCBIfam" id="NF004226">
    <property type="entry name" value="PRK05673.1"/>
    <property type="match status" value="1"/>
</dbReference>
<reference evidence="10 11" key="1">
    <citation type="journal article" date="2016" name="Nat. Commun.">
        <title>Thousands of microbial genomes shed light on interconnected biogeochemical processes in an aquifer system.</title>
        <authorList>
            <person name="Anantharaman K."/>
            <person name="Brown C.T."/>
            <person name="Hug L.A."/>
            <person name="Sharon I."/>
            <person name="Castelle C.J."/>
            <person name="Probst A.J."/>
            <person name="Thomas B.C."/>
            <person name="Singh A."/>
            <person name="Wilkins M.J."/>
            <person name="Karaoz U."/>
            <person name="Brodie E.L."/>
            <person name="Williams K.H."/>
            <person name="Hubbard S.S."/>
            <person name="Banfield J.F."/>
        </authorList>
    </citation>
    <scope>NUCLEOTIDE SEQUENCE [LARGE SCALE GENOMIC DNA]</scope>
</reference>
<comment type="catalytic activity">
    <reaction evidence="8">
        <text>DNA(n) + a 2'-deoxyribonucleoside 5'-triphosphate = DNA(n+1) + diphosphate</text>
        <dbReference type="Rhea" id="RHEA:22508"/>
        <dbReference type="Rhea" id="RHEA-COMP:17339"/>
        <dbReference type="Rhea" id="RHEA-COMP:17340"/>
        <dbReference type="ChEBI" id="CHEBI:33019"/>
        <dbReference type="ChEBI" id="CHEBI:61560"/>
        <dbReference type="ChEBI" id="CHEBI:173112"/>
        <dbReference type="EC" id="2.7.7.7"/>
    </reaction>
</comment>
<dbReference type="Pfam" id="PF07733">
    <property type="entry name" value="DNA_pol3_alpha"/>
    <property type="match status" value="1"/>
</dbReference>
<name>A0A1F5S2J9_9BACT</name>
<dbReference type="SUPFAM" id="SSF89550">
    <property type="entry name" value="PHP domain-like"/>
    <property type="match status" value="1"/>
</dbReference>
<dbReference type="Gene3D" id="1.10.10.1600">
    <property type="entry name" value="Bacterial DNA polymerase III alpha subunit, thumb domain"/>
    <property type="match status" value="1"/>
</dbReference>
<dbReference type="InterPro" id="IPR016195">
    <property type="entry name" value="Pol/histidinol_Pase-like"/>
</dbReference>
<dbReference type="InterPro" id="IPR029460">
    <property type="entry name" value="DNAPol_HHH"/>
</dbReference>
<dbReference type="Pfam" id="PF17657">
    <property type="entry name" value="DNA_pol3_finger"/>
    <property type="match status" value="1"/>
</dbReference>
<proteinExistence type="predicted"/>
<dbReference type="EC" id="2.7.7.7" evidence="2"/>
<evidence type="ECO:0000256" key="1">
    <source>
        <dbReference type="ARBA" id="ARBA00004496"/>
    </source>
</evidence>
<comment type="caution">
    <text evidence="10">The sequence shown here is derived from an EMBL/GenBank/DDBJ whole genome shotgun (WGS) entry which is preliminary data.</text>
</comment>
<dbReference type="InterPro" id="IPR004013">
    <property type="entry name" value="PHP_dom"/>
</dbReference>
<protein>
    <recommendedName>
        <fullName evidence="3">DNA polymerase III subunit alpha</fullName>
        <ecNumber evidence="2">2.7.7.7</ecNumber>
    </recommendedName>
</protein>
<dbReference type="GO" id="GO:0005737">
    <property type="term" value="C:cytoplasm"/>
    <property type="evidence" value="ECO:0007669"/>
    <property type="project" value="UniProtKB-SubCell"/>
</dbReference>
<dbReference type="CDD" id="cd12113">
    <property type="entry name" value="PHP_PolIIIA_DnaE3"/>
    <property type="match status" value="1"/>
</dbReference>
<dbReference type="InterPro" id="IPR004365">
    <property type="entry name" value="NA-bd_OB_tRNA"/>
</dbReference>
<evidence type="ECO:0000256" key="5">
    <source>
        <dbReference type="ARBA" id="ARBA00022695"/>
    </source>
</evidence>
<dbReference type="CDD" id="cd04485">
    <property type="entry name" value="DnaE_OBF"/>
    <property type="match status" value="1"/>
</dbReference>
<gene>
    <name evidence="10" type="ORF">A2257_01120</name>
</gene>
<dbReference type="InterPro" id="IPR003141">
    <property type="entry name" value="Pol/His_phosphatase_N"/>
</dbReference>
<dbReference type="PANTHER" id="PTHR32294:SF0">
    <property type="entry name" value="DNA POLYMERASE III SUBUNIT ALPHA"/>
    <property type="match status" value="1"/>
</dbReference>
<dbReference type="SMART" id="SM00481">
    <property type="entry name" value="POLIIIAc"/>
    <property type="match status" value="1"/>
</dbReference>
<dbReference type="Proteomes" id="UP000177407">
    <property type="component" value="Unassembled WGS sequence"/>
</dbReference>
<keyword evidence="6" id="KW-0235">DNA replication</keyword>
<dbReference type="Pfam" id="PF02811">
    <property type="entry name" value="PHP"/>
    <property type="match status" value="1"/>
</dbReference>
<keyword evidence="4" id="KW-0808">Transferase</keyword>
<dbReference type="GO" id="GO:0003887">
    <property type="term" value="F:DNA-directed DNA polymerase activity"/>
    <property type="evidence" value="ECO:0007669"/>
    <property type="project" value="UniProtKB-KW"/>
</dbReference>
<dbReference type="InterPro" id="IPR011708">
    <property type="entry name" value="DNA_pol3_alpha_NTPase_dom"/>
</dbReference>
<dbReference type="Pfam" id="PF01336">
    <property type="entry name" value="tRNA_anti-codon"/>
    <property type="match status" value="1"/>
</dbReference>
<evidence type="ECO:0000256" key="7">
    <source>
        <dbReference type="ARBA" id="ARBA00022932"/>
    </source>
</evidence>